<protein>
    <submittedName>
        <fullName evidence="2">Uncharacterized protein</fullName>
    </submittedName>
</protein>
<feature type="transmembrane region" description="Helical" evidence="1">
    <location>
        <begin position="37"/>
        <end position="56"/>
    </location>
</feature>
<evidence type="ECO:0000256" key="1">
    <source>
        <dbReference type="SAM" id="Phobius"/>
    </source>
</evidence>
<feature type="transmembrane region" description="Helical" evidence="1">
    <location>
        <begin position="12"/>
        <end position="31"/>
    </location>
</feature>
<accession>A0A381RUB8</accession>
<dbReference type="PANTHER" id="PTHR36970">
    <property type="entry name" value="UNNAMED PRODUCT"/>
    <property type="match status" value="1"/>
</dbReference>
<proteinExistence type="predicted"/>
<name>A0A381RUB8_9ZZZZ</name>
<organism evidence="2">
    <name type="scientific">marine metagenome</name>
    <dbReference type="NCBI Taxonomy" id="408172"/>
    <lineage>
        <taxon>unclassified sequences</taxon>
        <taxon>metagenomes</taxon>
        <taxon>ecological metagenomes</taxon>
    </lineage>
</organism>
<dbReference type="PANTHER" id="PTHR36970:SF1">
    <property type="entry name" value="BESTROPHIN HOMOLOG"/>
    <property type="match status" value="1"/>
</dbReference>
<evidence type="ECO:0000313" key="2">
    <source>
        <dbReference type="EMBL" id="SUZ95470.1"/>
    </source>
</evidence>
<gene>
    <name evidence="2" type="ORF">METZ01_LOCUS48324</name>
</gene>
<sequence length="245" mass="28761">MIKFVGIINHRTLIAMAIALVSLFICYRYTLIYNIDLTLISIAIIFPLVFTIRGSFWRRENALEHLSLFRGALKALYYCFMGNKKMDQANKDIISDLLSDISNSLMAHLNGNNYETEKIDRITHQVFEFTEEKKEFLSERLRIRIYRFMENVHESIDNLIAIHIHRTPISLKAYCEAYIYIFPLVYTPTIINKVGLDSPATITYFIVLLSQFMLISLYNIQDQLEYPFDKDGLDDIKTEKFKLDR</sequence>
<keyword evidence="1" id="KW-0472">Membrane</keyword>
<dbReference type="EMBL" id="UINC01002327">
    <property type="protein sequence ID" value="SUZ95470.1"/>
    <property type="molecule type" value="Genomic_DNA"/>
</dbReference>
<reference evidence="2" key="1">
    <citation type="submission" date="2018-05" db="EMBL/GenBank/DDBJ databases">
        <authorList>
            <person name="Lanie J.A."/>
            <person name="Ng W.-L."/>
            <person name="Kazmierczak K.M."/>
            <person name="Andrzejewski T.M."/>
            <person name="Davidsen T.M."/>
            <person name="Wayne K.J."/>
            <person name="Tettelin H."/>
            <person name="Glass J.I."/>
            <person name="Rusch D."/>
            <person name="Podicherti R."/>
            <person name="Tsui H.-C.T."/>
            <person name="Winkler M.E."/>
        </authorList>
    </citation>
    <scope>NUCLEOTIDE SEQUENCE</scope>
</reference>
<keyword evidence="1" id="KW-1133">Transmembrane helix</keyword>
<feature type="transmembrane region" description="Helical" evidence="1">
    <location>
        <begin position="177"/>
        <end position="196"/>
    </location>
</feature>
<feature type="transmembrane region" description="Helical" evidence="1">
    <location>
        <begin position="202"/>
        <end position="220"/>
    </location>
</feature>
<dbReference type="AlphaFoldDB" id="A0A381RUB8"/>
<keyword evidence="1" id="KW-0812">Transmembrane</keyword>